<reference evidence="15" key="1">
    <citation type="submission" date="2025-08" db="UniProtKB">
        <authorList>
            <consortium name="RefSeq"/>
        </authorList>
    </citation>
    <scope>IDENTIFICATION</scope>
    <source>
        <tissue evidence="15">Whole body</tissue>
    </source>
</reference>
<dbReference type="InterPro" id="IPR040986">
    <property type="entry name" value="QSOX_FAD-bd_dom"/>
</dbReference>
<dbReference type="PANTHER" id="PTHR22897:SF8">
    <property type="entry name" value="SULFHYDRYL OXIDASE"/>
    <property type="match status" value="1"/>
</dbReference>
<evidence type="ECO:0000259" key="13">
    <source>
        <dbReference type="PROSITE" id="PS51352"/>
    </source>
</evidence>
<dbReference type="CDD" id="cd02992">
    <property type="entry name" value="PDI_a_QSOX"/>
    <property type="match status" value="1"/>
</dbReference>
<keyword evidence="8" id="KW-0325">Glycoprotein</keyword>
<dbReference type="EC" id="1.8.3.2" evidence="10"/>
<evidence type="ECO:0000256" key="3">
    <source>
        <dbReference type="ARBA" id="ARBA00022630"/>
    </source>
</evidence>
<dbReference type="GO" id="GO:0006457">
    <property type="term" value="P:protein folding"/>
    <property type="evidence" value="ECO:0007669"/>
    <property type="project" value="TreeGrafter"/>
</dbReference>
<dbReference type="Gene3D" id="1.20.120.310">
    <property type="entry name" value="ERV/ALR sulfhydryl oxidase domain"/>
    <property type="match status" value="1"/>
</dbReference>
<evidence type="ECO:0000256" key="11">
    <source>
        <dbReference type="SAM" id="SignalP"/>
    </source>
</evidence>
<feature type="chain" id="PRO_5042489282" description="Sulfhydryl oxidase" evidence="11">
    <location>
        <begin position="32"/>
        <end position="653"/>
    </location>
</feature>
<feature type="domain" description="ERV/ALR sulfhydryl oxidase" evidence="12">
    <location>
        <begin position="427"/>
        <end position="532"/>
    </location>
</feature>
<dbReference type="InterPro" id="IPR017905">
    <property type="entry name" value="ERV/ALR_sulphydryl_oxidase"/>
</dbReference>
<dbReference type="Gene3D" id="3.40.30.10">
    <property type="entry name" value="Glutaredoxin"/>
    <property type="match status" value="2"/>
</dbReference>
<dbReference type="InterPro" id="IPR036249">
    <property type="entry name" value="Thioredoxin-like_sf"/>
</dbReference>
<keyword evidence="4 11" id="KW-0732">Signal</keyword>
<keyword evidence="10" id="KW-0472">Membrane</keyword>
<dbReference type="InterPro" id="IPR013766">
    <property type="entry name" value="Thioredoxin_domain"/>
</dbReference>
<dbReference type="InterPro" id="IPR036774">
    <property type="entry name" value="ERV/ALR_sulphydryl_oxid_sf"/>
</dbReference>
<evidence type="ECO:0000313" key="14">
    <source>
        <dbReference type="Proteomes" id="UP000694925"/>
    </source>
</evidence>
<dbReference type="RefSeq" id="XP_017886273.1">
    <property type="nucleotide sequence ID" value="XM_018030784.2"/>
</dbReference>
<dbReference type="GO" id="GO:0000139">
    <property type="term" value="C:Golgi membrane"/>
    <property type="evidence" value="ECO:0007669"/>
    <property type="project" value="TreeGrafter"/>
</dbReference>
<evidence type="ECO:0000256" key="4">
    <source>
        <dbReference type="ARBA" id="ARBA00022729"/>
    </source>
</evidence>
<protein>
    <recommendedName>
        <fullName evidence="10">Sulfhydryl oxidase</fullName>
        <ecNumber evidence="10">1.8.3.2</ecNumber>
    </recommendedName>
</protein>
<dbReference type="AlphaFoldDB" id="A0AAJ7J7U7"/>
<dbReference type="Pfam" id="PF18371">
    <property type="entry name" value="FAD_SOX"/>
    <property type="match status" value="1"/>
</dbReference>
<feature type="transmembrane region" description="Helical" evidence="10">
    <location>
        <begin position="613"/>
        <end position="632"/>
    </location>
</feature>
<dbReference type="InterPro" id="IPR039798">
    <property type="entry name" value="Sulfhydryl_oxidase"/>
</dbReference>
<dbReference type="GO" id="GO:0005615">
    <property type="term" value="C:extracellular space"/>
    <property type="evidence" value="ECO:0007669"/>
    <property type="project" value="TreeGrafter"/>
</dbReference>
<evidence type="ECO:0000256" key="6">
    <source>
        <dbReference type="ARBA" id="ARBA00023002"/>
    </source>
</evidence>
<evidence type="ECO:0000259" key="12">
    <source>
        <dbReference type="PROSITE" id="PS51324"/>
    </source>
</evidence>
<evidence type="ECO:0000256" key="10">
    <source>
        <dbReference type="RuleBase" id="RU371123"/>
    </source>
</evidence>
<evidence type="ECO:0000256" key="7">
    <source>
        <dbReference type="ARBA" id="ARBA00023157"/>
    </source>
</evidence>
<organism evidence="14 15">
    <name type="scientific">Ceratina calcarata</name>
    <dbReference type="NCBI Taxonomy" id="156304"/>
    <lineage>
        <taxon>Eukaryota</taxon>
        <taxon>Metazoa</taxon>
        <taxon>Ecdysozoa</taxon>
        <taxon>Arthropoda</taxon>
        <taxon>Hexapoda</taxon>
        <taxon>Insecta</taxon>
        <taxon>Pterygota</taxon>
        <taxon>Neoptera</taxon>
        <taxon>Endopterygota</taxon>
        <taxon>Hymenoptera</taxon>
        <taxon>Apocrita</taxon>
        <taxon>Aculeata</taxon>
        <taxon>Apoidea</taxon>
        <taxon>Anthophila</taxon>
        <taxon>Apidae</taxon>
        <taxon>Ceratina</taxon>
        <taxon>Zadontomerus</taxon>
    </lineage>
</organism>
<evidence type="ECO:0000256" key="2">
    <source>
        <dbReference type="ARBA" id="ARBA00006041"/>
    </source>
</evidence>
<evidence type="ECO:0000256" key="8">
    <source>
        <dbReference type="ARBA" id="ARBA00023180"/>
    </source>
</evidence>
<dbReference type="Pfam" id="PF00085">
    <property type="entry name" value="Thioredoxin"/>
    <property type="match status" value="1"/>
</dbReference>
<accession>A0AAJ7J7U7</accession>
<dbReference type="SUPFAM" id="SSF69000">
    <property type="entry name" value="FAD-dependent thiol oxidase"/>
    <property type="match status" value="1"/>
</dbReference>
<keyword evidence="3 10" id="KW-0285">Flavoprotein</keyword>
<keyword evidence="10" id="KW-0812">Transmembrane</keyword>
<proteinExistence type="inferred from homology"/>
<keyword evidence="6 10" id="KW-0560">Oxidoreductase</keyword>
<sequence>MAEKTKTMDRLNVSLILKLWLIGTIALNCDAATLKEPYQSQIPTQGLYNASDNVVILNVTNFKSSVYGDKKGWLVEFYNSWCGFCLRFAPMWKEFASDVHVWKDIVVVAAIDCADDDNNPICREYEIMHYPMLKYFSVNAHLPSLGLVMEKYDTVDKLRHSLIDLLEREQQEGRGISWPNIAPYRSYETTNIWKSVPSTIKYFFLLFERTDSRLGAEVILDMHKIKVIQIRRVLPENELLCETNKVTNFPSLIAFGRNETQRFLKIKVPTREGVYDTIKEFVLSKGETLHEESTDKVHSTENDIHKSIANNSKLLPATEKPENTEVTSDHLYQLDLENALRYSISHEIPIHKTIGNDKMNALKKYLNVLAEHFPLRYGNIFLETIRDIVKKRDSITGEEFSQIVKSMEEEMSPVYSGPSKWIGCKGSKEEYRGYPCGLWTMFHTLVVNYAVSSKDAEYEPRKVLDAMYNYIRYFFGCADCAQHFVQMAVKNKMFNVSNANDSILWLWTAHNEVNARLSGDDTEDPQHKKIQYPATEHCPSCRFEDGTWNEENVLLYLKTKYSSRGINYHDSITKRQDNGNKLNIRQERLVLTRYTNNKKIGWDFTIFDISICVVLYVASAIILILVCVKFAVKRTYRKRTYASLIPKCDLYFC</sequence>
<dbReference type="InterPro" id="IPR042568">
    <property type="entry name" value="QSOX_FAD-bd_sf"/>
</dbReference>
<dbReference type="PROSITE" id="PS51324">
    <property type="entry name" value="ERV_ALR"/>
    <property type="match status" value="1"/>
</dbReference>
<evidence type="ECO:0000256" key="1">
    <source>
        <dbReference type="ARBA" id="ARBA00001974"/>
    </source>
</evidence>
<gene>
    <name evidence="15" type="primary">LOC108628690</name>
</gene>
<dbReference type="PANTHER" id="PTHR22897">
    <property type="entry name" value="QUIESCIN Q6-RELATED SULFHYDRYL OXIDASE"/>
    <property type="match status" value="1"/>
</dbReference>
<keyword evidence="5 10" id="KW-0274">FAD</keyword>
<comment type="cofactor">
    <cofactor evidence="1 10">
        <name>FAD</name>
        <dbReference type="ChEBI" id="CHEBI:57692"/>
    </cofactor>
</comment>
<dbReference type="KEGG" id="ccal:108628690"/>
<dbReference type="GeneID" id="108628690"/>
<feature type="signal peptide" evidence="11">
    <location>
        <begin position="1"/>
        <end position="31"/>
    </location>
</feature>
<dbReference type="FunFam" id="3.40.30.10:FF:000073">
    <property type="entry name" value="Sulfhydryl oxidase"/>
    <property type="match status" value="1"/>
</dbReference>
<dbReference type="Pfam" id="PF04777">
    <property type="entry name" value="Evr1_Alr"/>
    <property type="match status" value="1"/>
</dbReference>
<evidence type="ECO:0000256" key="5">
    <source>
        <dbReference type="ARBA" id="ARBA00022827"/>
    </source>
</evidence>
<dbReference type="SUPFAM" id="SSF52833">
    <property type="entry name" value="Thioredoxin-like"/>
    <property type="match status" value="1"/>
</dbReference>
<dbReference type="PROSITE" id="PS51352">
    <property type="entry name" value="THIOREDOXIN_2"/>
    <property type="match status" value="1"/>
</dbReference>
<name>A0AAJ7J7U7_9HYME</name>
<dbReference type="FunFam" id="1.20.120.310:FF:000001">
    <property type="entry name" value="Sulfhydryl oxidase"/>
    <property type="match status" value="1"/>
</dbReference>
<keyword evidence="14" id="KW-1185">Reference proteome</keyword>
<dbReference type="GO" id="GO:0016971">
    <property type="term" value="F:flavin-dependent sulfhydryl oxidase activity"/>
    <property type="evidence" value="ECO:0007669"/>
    <property type="project" value="InterPro"/>
</dbReference>
<comment type="catalytic activity">
    <reaction evidence="9 10">
        <text>2 R'C(R)SH + O2 = R'C(R)S-S(R)CR' + H2O2</text>
        <dbReference type="Rhea" id="RHEA:17357"/>
        <dbReference type="ChEBI" id="CHEBI:15379"/>
        <dbReference type="ChEBI" id="CHEBI:16240"/>
        <dbReference type="ChEBI" id="CHEBI:16520"/>
        <dbReference type="ChEBI" id="CHEBI:17412"/>
        <dbReference type="EC" id="1.8.3.2"/>
    </reaction>
</comment>
<dbReference type="GO" id="GO:0003756">
    <property type="term" value="F:protein disulfide isomerase activity"/>
    <property type="evidence" value="ECO:0007669"/>
    <property type="project" value="TreeGrafter"/>
</dbReference>
<dbReference type="Gene3D" id="1.20.120.1960">
    <property type="entry name" value="QSOX sulfhydryl oxidase domain"/>
    <property type="match status" value="1"/>
</dbReference>
<dbReference type="Pfam" id="PF18108">
    <property type="entry name" value="QSOX_Trx1"/>
    <property type="match status" value="1"/>
</dbReference>
<keyword evidence="10" id="KW-1133">Transmembrane helix</keyword>
<comment type="function">
    <text evidence="10">Catalyzes the oxidation of sulfhydryl groups in peptide and protein thiols to disulfides with the reduction of oxygen to hydrogen peroxide.</text>
</comment>
<evidence type="ECO:0000256" key="9">
    <source>
        <dbReference type="ARBA" id="ARBA00048864"/>
    </source>
</evidence>
<feature type="domain" description="Thioredoxin" evidence="13">
    <location>
        <begin position="36"/>
        <end position="174"/>
    </location>
</feature>
<dbReference type="InterPro" id="IPR041269">
    <property type="entry name" value="QSOX_Trx1"/>
</dbReference>
<dbReference type="Proteomes" id="UP000694925">
    <property type="component" value="Unplaced"/>
</dbReference>
<evidence type="ECO:0000313" key="15">
    <source>
        <dbReference type="RefSeq" id="XP_017886273.1"/>
    </source>
</evidence>
<keyword evidence="7" id="KW-1015">Disulfide bond</keyword>
<comment type="similarity">
    <text evidence="2 10">Belongs to the quiescin-sulfhydryl oxidase (QSOX) family.</text>
</comment>